<evidence type="ECO:0000313" key="1">
    <source>
        <dbReference type="EMBL" id="KAE9385409.1"/>
    </source>
</evidence>
<gene>
    <name evidence="1" type="ORF">BT96DRAFT_1007076</name>
</gene>
<organism evidence="1 2">
    <name type="scientific">Gymnopus androsaceus JB14</name>
    <dbReference type="NCBI Taxonomy" id="1447944"/>
    <lineage>
        <taxon>Eukaryota</taxon>
        <taxon>Fungi</taxon>
        <taxon>Dikarya</taxon>
        <taxon>Basidiomycota</taxon>
        <taxon>Agaricomycotina</taxon>
        <taxon>Agaricomycetes</taxon>
        <taxon>Agaricomycetidae</taxon>
        <taxon>Agaricales</taxon>
        <taxon>Marasmiineae</taxon>
        <taxon>Omphalotaceae</taxon>
        <taxon>Gymnopus</taxon>
    </lineage>
</organism>
<sequence>MRQGDEVYVRQASRSIFQLGMAEVSSTTERIPLDGKVGLVVSVGDDGETVQVQFSEYPVPQQFHSNSLVNSALMLSPNDLVKRGIKKPLPSIDPVFSIVPKTLVYVEPNPSILTTNPAPEPLDLAIRTGRRPWVGKEVRIVGLNDGGRNNKAS</sequence>
<reference evidence="1" key="1">
    <citation type="journal article" date="2019" name="Environ. Microbiol.">
        <title>Fungal ecological strategies reflected in gene transcription - a case study of two litter decomposers.</title>
        <authorList>
            <person name="Barbi F."/>
            <person name="Kohler A."/>
            <person name="Barry K."/>
            <person name="Baskaran P."/>
            <person name="Daum C."/>
            <person name="Fauchery L."/>
            <person name="Ihrmark K."/>
            <person name="Kuo A."/>
            <person name="LaButti K."/>
            <person name="Lipzen A."/>
            <person name="Morin E."/>
            <person name="Grigoriev I.V."/>
            <person name="Henrissat B."/>
            <person name="Lindahl B."/>
            <person name="Martin F."/>
        </authorList>
    </citation>
    <scope>NUCLEOTIDE SEQUENCE</scope>
    <source>
        <strain evidence="1">JB14</strain>
    </source>
</reference>
<accession>A0A6A4GIC6</accession>
<keyword evidence="2" id="KW-1185">Reference proteome</keyword>
<dbReference type="Proteomes" id="UP000799118">
    <property type="component" value="Unassembled WGS sequence"/>
</dbReference>
<evidence type="ECO:0000313" key="2">
    <source>
        <dbReference type="Proteomes" id="UP000799118"/>
    </source>
</evidence>
<dbReference type="EMBL" id="ML769989">
    <property type="protein sequence ID" value="KAE9385409.1"/>
    <property type="molecule type" value="Genomic_DNA"/>
</dbReference>
<dbReference type="AlphaFoldDB" id="A0A6A4GIC6"/>
<name>A0A6A4GIC6_9AGAR</name>
<proteinExistence type="predicted"/>
<protein>
    <submittedName>
        <fullName evidence="1">Uncharacterized protein</fullName>
    </submittedName>
</protein>